<organism evidence="1 2">
    <name type="scientific">Popillia japonica</name>
    <name type="common">Japanese beetle</name>
    <dbReference type="NCBI Taxonomy" id="7064"/>
    <lineage>
        <taxon>Eukaryota</taxon>
        <taxon>Metazoa</taxon>
        <taxon>Ecdysozoa</taxon>
        <taxon>Arthropoda</taxon>
        <taxon>Hexapoda</taxon>
        <taxon>Insecta</taxon>
        <taxon>Pterygota</taxon>
        <taxon>Neoptera</taxon>
        <taxon>Endopterygota</taxon>
        <taxon>Coleoptera</taxon>
        <taxon>Polyphaga</taxon>
        <taxon>Scarabaeiformia</taxon>
        <taxon>Scarabaeidae</taxon>
        <taxon>Rutelinae</taxon>
        <taxon>Popillia</taxon>
    </lineage>
</organism>
<protein>
    <submittedName>
        <fullName evidence="1">Uncharacterized protein</fullName>
    </submittedName>
</protein>
<proteinExistence type="predicted"/>
<dbReference type="AlphaFoldDB" id="A0AAW1K2T8"/>
<gene>
    <name evidence="1" type="ORF">QE152_g24899</name>
</gene>
<reference evidence="1 2" key="1">
    <citation type="journal article" date="2024" name="BMC Genomics">
        <title>De novo assembly and annotation of Popillia japonica's genome with initial clues to its potential as an invasive pest.</title>
        <authorList>
            <person name="Cucini C."/>
            <person name="Boschi S."/>
            <person name="Funari R."/>
            <person name="Cardaioli E."/>
            <person name="Iannotti N."/>
            <person name="Marturano G."/>
            <person name="Paoli F."/>
            <person name="Bruttini M."/>
            <person name="Carapelli A."/>
            <person name="Frati F."/>
            <person name="Nardi F."/>
        </authorList>
    </citation>
    <scope>NUCLEOTIDE SEQUENCE [LARGE SCALE GENOMIC DNA]</scope>
    <source>
        <strain evidence="1">DMR45628</strain>
    </source>
</reference>
<dbReference type="Proteomes" id="UP001458880">
    <property type="component" value="Unassembled WGS sequence"/>
</dbReference>
<dbReference type="EMBL" id="JASPKY010000264">
    <property type="protein sequence ID" value="KAK9712405.1"/>
    <property type="molecule type" value="Genomic_DNA"/>
</dbReference>
<keyword evidence="2" id="KW-1185">Reference proteome</keyword>
<accession>A0AAW1K2T8</accession>
<sequence length="73" mass="8619">MQMPQSRHQKMSSRELQMKEEYYAAKICHMETQQEYYKEKMEAKIKDLLIKEEAASALDKFNETLSTIAEAIT</sequence>
<evidence type="ECO:0000313" key="2">
    <source>
        <dbReference type="Proteomes" id="UP001458880"/>
    </source>
</evidence>
<name>A0AAW1K2T8_POPJA</name>
<comment type="caution">
    <text evidence="1">The sequence shown here is derived from an EMBL/GenBank/DDBJ whole genome shotgun (WGS) entry which is preliminary data.</text>
</comment>
<evidence type="ECO:0000313" key="1">
    <source>
        <dbReference type="EMBL" id="KAK9712405.1"/>
    </source>
</evidence>